<reference evidence="1" key="2">
    <citation type="journal article" date="2015" name="Fish Shellfish Immunol.">
        <title>Early steps in the European eel (Anguilla anguilla)-Vibrio vulnificus interaction in the gills: Role of the RtxA13 toxin.</title>
        <authorList>
            <person name="Callol A."/>
            <person name="Pajuelo D."/>
            <person name="Ebbesson L."/>
            <person name="Teles M."/>
            <person name="MacKenzie S."/>
            <person name="Amaro C."/>
        </authorList>
    </citation>
    <scope>NUCLEOTIDE SEQUENCE</scope>
</reference>
<organism evidence="1">
    <name type="scientific">Anguilla anguilla</name>
    <name type="common">European freshwater eel</name>
    <name type="synonym">Muraena anguilla</name>
    <dbReference type="NCBI Taxonomy" id="7936"/>
    <lineage>
        <taxon>Eukaryota</taxon>
        <taxon>Metazoa</taxon>
        <taxon>Chordata</taxon>
        <taxon>Craniata</taxon>
        <taxon>Vertebrata</taxon>
        <taxon>Euteleostomi</taxon>
        <taxon>Actinopterygii</taxon>
        <taxon>Neopterygii</taxon>
        <taxon>Teleostei</taxon>
        <taxon>Anguilliformes</taxon>
        <taxon>Anguillidae</taxon>
        <taxon>Anguilla</taxon>
    </lineage>
</organism>
<evidence type="ECO:0000313" key="1">
    <source>
        <dbReference type="EMBL" id="JAH29541.1"/>
    </source>
</evidence>
<protein>
    <submittedName>
        <fullName evidence="1">Uncharacterized protein</fullName>
    </submittedName>
</protein>
<proteinExistence type="predicted"/>
<reference evidence="1" key="1">
    <citation type="submission" date="2014-11" db="EMBL/GenBank/DDBJ databases">
        <authorList>
            <person name="Amaro Gonzalez C."/>
        </authorList>
    </citation>
    <scope>NUCLEOTIDE SEQUENCE</scope>
</reference>
<sequence>MFFNVNLNSVHDYRSSHCIYPLMLSCSNTCWLIVHILKVTTSIK</sequence>
<dbReference type="EMBL" id="GBXM01079036">
    <property type="protein sequence ID" value="JAH29541.1"/>
    <property type="molecule type" value="Transcribed_RNA"/>
</dbReference>
<dbReference type="AlphaFoldDB" id="A0A0E9RK60"/>
<name>A0A0E9RK60_ANGAN</name>
<accession>A0A0E9RK60</accession>